<dbReference type="SUPFAM" id="SSF52172">
    <property type="entry name" value="CheY-like"/>
    <property type="match status" value="1"/>
</dbReference>
<dbReference type="STRING" id="332977.SAMN05421740_102333"/>
<keyword evidence="5" id="KW-1185">Reference proteome</keyword>
<dbReference type="PANTHER" id="PTHR44591">
    <property type="entry name" value="STRESS RESPONSE REGULATOR PROTEIN 1"/>
    <property type="match status" value="1"/>
</dbReference>
<dbReference type="Proteomes" id="UP000198916">
    <property type="component" value="Unassembled WGS sequence"/>
</dbReference>
<dbReference type="PROSITE" id="PS50110">
    <property type="entry name" value="RESPONSE_REGULATORY"/>
    <property type="match status" value="1"/>
</dbReference>
<reference evidence="5" key="1">
    <citation type="submission" date="2016-10" db="EMBL/GenBank/DDBJ databases">
        <authorList>
            <person name="Varghese N."/>
            <person name="Submissions S."/>
        </authorList>
    </citation>
    <scope>NUCLEOTIDE SEQUENCE [LARGE SCALE GENOMIC DNA]</scope>
    <source>
        <strain evidence="5">Jip14</strain>
    </source>
</reference>
<keyword evidence="1 2" id="KW-0597">Phosphoprotein</keyword>
<dbReference type="SMART" id="SM00448">
    <property type="entry name" value="REC"/>
    <property type="match status" value="1"/>
</dbReference>
<evidence type="ECO:0000313" key="4">
    <source>
        <dbReference type="EMBL" id="SEK64853.1"/>
    </source>
</evidence>
<dbReference type="AlphaFoldDB" id="A0A1H7IQT7"/>
<dbReference type="CDD" id="cd00156">
    <property type="entry name" value="REC"/>
    <property type="match status" value="1"/>
</dbReference>
<protein>
    <submittedName>
        <fullName evidence="4">Response regulator receiver domain-containing protein</fullName>
    </submittedName>
</protein>
<evidence type="ECO:0000313" key="5">
    <source>
        <dbReference type="Proteomes" id="UP000198916"/>
    </source>
</evidence>
<dbReference type="InterPro" id="IPR011006">
    <property type="entry name" value="CheY-like_superfamily"/>
</dbReference>
<dbReference type="InterPro" id="IPR001789">
    <property type="entry name" value="Sig_transdc_resp-reg_receiver"/>
</dbReference>
<evidence type="ECO:0000256" key="1">
    <source>
        <dbReference type="ARBA" id="ARBA00022553"/>
    </source>
</evidence>
<evidence type="ECO:0000256" key="2">
    <source>
        <dbReference type="PROSITE-ProRule" id="PRU00169"/>
    </source>
</evidence>
<sequence>MPHLSSRYQHEMKILVVDDEADIQPLFKQRFRREIKNGELAFEFALSGEDAVHYLASEESEVVLILSDINMPGMSGLELLQHIRESHGTAPPFVMMITAYGDEANYQQSMQLGADDFLSKPLDFNLLKDKLKHLDTHG</sequence>
<feature type="domain" description="Response regulatory" evidence="3">
    <location>
        <begin position="13"/>
        <end position="135"/>
    </location>
</feature>
<organism evidence="4 5">
    <name type="scientific">Parapedobacter koreensis</name>
    <dbReference type="NCBI Taxonomy" id="332977"/>
    <lineage>
        <taxon>Bacteria</taxon>
        <taxon>Pseudomonadati</taxon>
        <taxon>Bacteroidota</taxon>
        <taxon>Sphingobacteriia</taxon>
        <taxon>Sphingobacteriales</taxon>
        <taxon>Sphingobacteriaceae</taxon>
        <taxon>Parapedobacter</taxon>
    </lineage>
</organism>
<proteinExistence type="predicted"/>
<gene>
    <name evidence="4" type="ORF">SAMN05421740_102333</name>
</gene>
<dbReference type="InterPro" id="IPR050595">
    <property type="entry name" value="Bact_response_regulator"/>
</dbReference>
<dbReference type="Pfam" id="PF00072">
    <property type="entry name" value="Response_reg"/>
    <property type="match status" value="1"/>
</dbReference>
<dbReference type="Gene3D" id="3.40.50.2300">
    <property type="match status" value="1"/>
</dbReference>
<dbReference type="GO" id="GO:0000160">
    <property type="term" value="P:phosphorelay signal transduction system"/>
    <property type="evidence" value="ECO:0007669"/>
    <property type="project" value="InterPro"/>
</dbReference>
<name>A0A1H7IQT7_9SPHI</name>
<dbReference type="EMBL" id="FNZR01000002">
    <property type="protein sequence ID" value="SEK64853.1"/>
    <property type="molecule type" value="Genomic_DNA"/>
</dbReference>
<evidence type="ECO:0000259" key="3">
    <source>
        <dbReference type="PROSITE" id="PS50110"/>
    </source>
</evidence>
<feature type="modified residue" description="4-aspartylphosphate" evidence="2">
    <location>
        <position position="68"/>
    </location>
</feature>
<accession>A0A1H7IQT7</accession>
<dbReference type="PANTHER" id="PTHR44591:SF3">
    <property type="entry name" value="RESPONSE REGULATORY DOMAIN-CONTAINING PROTEIN"/>
    <property type="match status" value="1"/>
</dbReference>